<evidence type="ECO:0000313" key="1">
    <source>
        <dbReference type="EMBL" id="KFF23251.1"/>
    </source>
</evidence>
<comment type="caution">
    <text evidence="1">The sequence shown here is derived from an EMBL/GenBank/DDBJ whole genome shotgun (WGS) entry which is preliminary data.</text>
</comment>
<dbReference type="RefSeq" id="WP_034750007.1">
    <property type="nucleotide sequence ID" value="NZ_FQVE01000004.1"/>
</dbReference>
<evidence type="ECO:0000313" key="2">
    <source>
        <dbReference type="Proteomes" id="UP000028719"/>
    </source>
</evidence>
<dbReference type="Proteomes" id="UP000028719">
    <property type="component" value="Unassembled WGS sequence"/>
</dbReference>
<protein>
    <submittedName>
        <fullName evidence="1">Uncharacterized protein</fullName>
    </submittedName>
</protein>
<accession>A0ABR4UFH6</accession>
<organism evidence="1 2">
    <name type="scientific">Chryseobacterium vrystaatense</name>
    <dbReference type="NCBI Taxonomy" id="307480"/>
    <lineage>
        <taxon>Bacteria</taxon>
        <taxon>Pseudomonadati</taxon>
        <taxon>Bacteroidota</taxon>
        <taxon>Flavobacteriia</taxon>
        <taxon>Flavobacteriales</taxon>
        <taxon>Weeksellaceae</taxon>
        <taxon>Chryseobacterium group</taxon>
        <taxon>Chryseobacterium</taxon>
    </lineage>
</organism>
<gene>
    <name evidence="1" type="ORF">IW16_23420</name>
</gene>
<name>A0ABR4UFH6_9FLAO</name>
<dbReference type="EMBL" id="JPRI01000012">
    <property type="protein sequence ID" value="KFF23251.1"/>
    <property type="molecule type" value="Genomic_DNA"/>
</dbReference>
<sequence>MNGFIGLNLTFIHYETFGILVYAEFYFDSSVSKQSYTTCFLYYCFLMTVKEEALPMRGLPTHTSPK</sequence>
<reference evidence="1 2" key="1">
    <citation type="submission" date="2014-07" db="EMBL/GenBank/DDBJ databases">
        <title>Genome of Chryseobacterium vrystaatense LMG 22846.</title>
        <authorList>
            <person name="Pipes S.E."/>
            <person name="Stropko S.J."/>
            <person name="Newman J.D."/>
        </authorList>
    </citation>
    <scope>NUCLEOTIDE SEQUENCE [LARGE SCALE GENOMIC DNA]</scope>
    <source>
        <strain evidence="1 2">LMG 22846</strain>
    </source>
</reference>
<keyword evidence="2" id="KW-1185">Reference proteome</keyword>
<proteinExistence type="predicted"/>